<comment type="caution">
    <text evidence="7">The sequence shown here is derived from an EMBL/GenBank/DDBJ whole genome shotgun (WGS) entry which is preliminary data.</text>
</comment>
<dbReference type="SUPFAM" id="SSF52172">
    <property type="entry name" value="CheY-like"/>
    <property type="match status" value="1"/>
</dbReference>
<dbReference type="Proteomes" id="UP000824120">
    <property type="component" value="Chromosome 10"/>
</dbReference>
<keyword evidence="1" id="KW-0805">Transcription regulation</keyword>
<feature type="compositionally biased region" description="Basic and acidic residues" evidence="5">
    <location>
        <begin position="143"/>
        <end position="155"/>
    </location>
</feature>
<sequence>MAIGYYGIIDEVRVVLVDPEIENVTKMVDLLKSYDYEVITVRTSSEAMEMLSKGEKKIDVIIISVHSPNLDSFKLLAQDVTLDIISLFVCDEYNELLAKKALKEGACLFLQRPLNEEIVKYLWQFVLRRKIEREKAKKGSEDGDKMIVNDVDTHNMDGNNEELSKETNDVPNIEEHRNNIHEVEDNIVSNEKYKWRRKNNRKDIKKDKAIKQKDCVKWTADLHAKLMKSLEQLGEGKCYPKDIVEVMDVPGLTRMQVASHLQKCRFNNWRSPEERKSSRRISGQESLSESQQRSSNTKYGTMPHLQNNIPNQIERGLDFPFSTPNTSNTFARGESSIQEKLYPPQFQEIQTHSGSTTMSDAENVTSDEVETINANFQQHIAEPNMSYPSNIIATNKSDIEGSDSNEREDCDAYYNFNHMGYFFQNIGPPGANLPNSYDSEFDQVYSDA</sequence>
<keyword evidence="8" id="KW-1185">Reference proteome</keyword>
<feature type="domain" description="Response regulatory" evidence="6">
    <location>
        <begin position="13"/>
        <end position="127"/>
    </location>
</feature>
<dbReference type="InterPro" id="IPR044841">
    <property type="entry name" value="LUX/BOA-like"/>
</dbReference>
<dbReference type="InterPro" id="IPR011006">
    <property type="entry name" value="CheY-like_superfamily"/>
</dbReference>
<evidence type="ECO:0000256" key="1">
    <source>
        <dbReference type="ARBA" id="ARBA00023015"/>
    </source>
</evidence>
<protein>
    <recommendedName>
        <fullName evidence="6">Response regulatory domain-containing protein</fullName>
    </recommendedName>
</protein>
<feature type="region of interest" description="Disordered" evidence="5">
    <location>
        <begin position="143"/>
        <end position="168"/>
    </location>
</feature>
<dbReference type="PANTHER" id="PTHR31442:SF32">
    <property type="entry name" value="TWO-COMPONENT RESPONSE REGULATOR ORR21-LIKE"/>
    <property type="match status" value="1"/>
</dbReference>
<keyword evidence="2" id="KW-0804">Transcription</keyword>
<evidence type="ECO:0000256" key="5">
    <source>
        <dbReference type="SAM" id="MobiDB-lite"/>
    </source>
</evidence>
<dbReference type="GO" id="GO:0003700">
    <property type="term" value="F:DNA-binding transcription factor activity"/>
    <property type="evidence" value="ECO:0007669"/>
    <property type="project" value="InterPro"/>
</dbReference>
<evidence type="ECO:0000256" key="3">
    <source>
        <dbReference type="ARBA" id="ARBA00023242"/>
    </source>
</evidence>
<dbReference type="SUPFAM" id="SSF46689">
    <property type="entry name" value="Homeodomain-like"/>
    <property type="match status" value="1"/>
</dbReference>
<evidence type="ECO:0000313" key="8">
    <source>
        <dbReference type="Proteomes" id="UP000824120"/>
    </source>
</evidence>
<dbReference type="EMBL" id="JACXVP010000010">
    <property type="protein sequence ID" value="KAG5581574.1"/>
    <property type="molecule type" value="Genomic_DNA"/>
</dbReference>
<dbReference type="OrthoDB" id="1304696at2759"/>
<evidence type="ECO:0000313" key="7">
    <source>
        <dbReference type="EMBL" id="KAG5581574.1"/>
    </source>
</evidence>
<organism evidence="7 8">
    <name type="scientific">Solanum commersonii</name>
    <name type="common">Commerson's wild potato</name>
    <name type="synonym">Commerson's nightshade</name>
    <dbReference type="NCBI Taxonomy" id="4109"/>
    <lineage>
        <taxon>Eukaryota</taxon>
        <taxon>Viridiplantae</taxon>
        <taxon>Streptophyta</taxon>
        <taxon>Embryophyta</taxon>
        <taxon>Tracheophyta</taxon>
        <taxon>Spermatophyta</taxon>
        <taxon>Magnoliopsida</taxon>
        <taxon>eudicotyledons</taxon>
        <taxon>Gunneridae</taxon>
        <taxon>Pentapetalae</taxon>
        <taxon>asterids</taxon>
        <taxon>lamiids</taxon>
        <taxon>Solanales</taxon>
        <taxon>Solanaceae</taxon>
        <taxon>Solanoideae</taxon>
        <taxon>Solaneae</taxon>
        <taxon>Solanum</taxon>
    </lineage>
</organism>
<dbReference type="GO" id="GO:0000160">
    <property type="term" value="P:phosphorelay signal transduction system"/>
    <property type="evidence" value="ECO:0007669"/>
    <property type="project" value="InterPro"/>
</dbReference>
<dbReference type="GO" id="GO:0003677">
    <property type="term" value="F:DNA binding"/>
    <property type="evidence" value="ECO:0007669"/>
    <property type="project" value="InterPro"/>
</dbReference>
<dbReference type="InterPro" id="IPR001789">
    <property type="entry name" value="Sig_transdc_resp-reg_receiver"/>
</dbReference>
<dbReference type="Gene3D" id="3.40.50.2300">
    <property type="match status" value="1"/>
</dbReference>
<dbReference type="Gene3D" id="1.10.10.60">
    <property type="entry name" value="Homeodomain-like"/>
    <property type="match status" value="1"/>
</dbReference>
<evidence type="ECO:0000256" key="2">
    <source>
        <dbReference type="ARBA" id="ARBA00023163"/>
    </source>
</evidence>
<evidence type="ECO:0000259" key="6">
    <source>
        <dbReference type="PROSITE" id="PS50110"/>
    </source>
</evidence>
<dbReference type="PANTHER" id="PTHR31442">
    <property type="entry name" value="HOMEODOMAIN-LIKE SUPERFAMILY PROTEIN-RELATED"/>
    <property type="match status" value="1"/>
</dbReference>
<proteinExistence type="predicted"/>
<reference evidence="7 8" key="1">
    <citation type="submission" date="2020-09" db="EMBL/GenBank/DDBJ databases">
        <title>De no assembly of potato wild relative species, Solanum commersonii.</title>
        <authorList>
            <person name="Cho K."/>
        </authorList>
    </citation>
    <scope>NUCLEOTIDE SEQUENCE [LARGE SCALE GENOMIC DNA]</scope>
    <source>
        <strain evidence="7">LZ3.2</strain>
        <tissue evidence="7">Leaf</tissue>
    </source>
</reference>
<dbReference type="GO" id="GO:0005634">
    <property type="term" value="C:nucleus"/>
    <property type="evidence" value="ECO:0007669"/>
    <property type="project" value="TreeGrafter"/>
</dbReference>
<gene>
    <name evidence="7" type="ORF">H5410_052201</name>
</gene>
<name>A0A9J5X2Y0_SOLCO</name>
<evidence type="ECO:0000256" key="4">
    <source>
        <dbReference type="PROSITE-ProRule" id="PRU00169"/>
    </source>
</evidence>
<dbReference type="InterPro" id="IPR006447">
    <property type="entry name" value="Myb_dom_plants"/>
</dbReference>
<dbReference type="SMART" id="SM00448">
    <property type="entry name" value="REC"/>
    <property type="match status" value="1"/>
</dbReference>
<keyword evidence="3" id="KW-0539">Nucleus</keyword>
<dbReference type="AlphaFoldDB" id="A0A9J5X2Y0"/>
<feature type="compositionally biased region" description="Low complexity" evidence="5">
    <location>
        <begin position="283"/>
        <end position="295"/>
    </location>
</feature>
<comment type="caution">
    <text evidence="4">Lacks conserved residue(s) required for the propagation of feature annotation.</text>
</comment>
<dbReference type="InterPro" id="IPR009057">
    <property type="entry name" value="Homeodomain-like_sf"/>
</dbReference>
<dbReference type="NCBIfam" id="TIGR01557">
    <property type="entry name" value="myb_SHAQKYF"/>
    <property type="match status" value="1"/>
</dbReference>
<dbReference type="PROSITE" id="PS50110">
    <property type="entry name" value="RESPONSE_REGULATORY"/>
    <property type="match status" value="1"/>
</dbReference>
<feature type="region of interest" description="Disordered" evidence="5">
    <location>
        <begin position="269"/>
        <end position="304"/>
    </location>
</feature>
<accession>A0A9J5X2Y0</accession>